<dbReference type="RefSeq" id="WP_208875198.1">
    <property type="nucleotide sequence ID" value="NZ_CP031320.1"/>
</dbReference>
<feature type="transmembrane region" description="Helical" evidence="7">
    <location>
        <begin position="120"/>
        <end position="141"/>
    </location>
</feature>
<dbReference type="InterPro" id="IPR000515">
    <property type="entry name" value="MetI-like"/>
</dbReference>
<dbReference type="GO" id="GO:0055085">
    <property type="term" value="P:transmembrane transport"/>
    <property type="evidence" value="ECO:0007669"/>
    <property type="project" value="InterPro"/>
</dbReference>
<evidence type="ECO:0000259" key="8">
    <source>
        <dbReference type="PROSITE" id="PS50928"/>
    </source>
</evidence>
<evidence type="ECO:0000256" key="6">
    <source>
        <dbReference type="ARBA" id="ARBA00023136"/>
    </source>
</evidence>
<dbReference type="PANTHER" id="PTHR43227:SF8">
    <property type="entry name" value="DIACETYLCHITOBIOSE UPTAKE SYSTEM PERMEASE PROTEIN DASB"/>
    <property type="match status" value="1"/>
</dbReference>
<keyword evidence="2 7" id="KW-0813">Transport</keyword>
<keyword evidence="4 7" id="KW-0812">Transmembrane</keyword>
<feature type="transmembrane region" description="Helical" evidence="7">
    <location>
        <begin position="168"/>
        <end position="191"/>
    </location>
</feature>
<dbReference type="KEGG" id="sarm:DVA86_01955"/>
<evidence type="ECO:0000256" key="5">
    <source>
        <dbReference type="ARBA" id="ARBA00022989"/>
    </source>
</evidence>
<dbReference type="GO" id="GO:0005886">
    <property type="term" value="C:plasma membrane"/>
    <property type="evidence" value="ECO:0007669"/>
    <property type="project" value="UniProtKB-SubCell"/>
</dbReference>
<dbReference type="EMBL" id="CP031320">
    <property type="protein sequence ID" value="AXK31592.1"/>
    <property type="molecule type" value="Genomic_DNA"/>
</dbReference>
<dbReference type="InterPro" id="IPR050809">
    <property type="entry name" value="UgpAE/MalFG_permease"/>
</dbReference>
<feature type="transmembrane region" description="Helical" evidence="7">
    <location>
        <begin position="87"/>
        <end position="108"/>
    </location>
</feature>
<keyword evidence="10" id="KW-1185">Reference proteome</keyword>
<dbReference type="Proteomes" id="UP000254425">
    <property type="component" value="Chromosome"/>
</dbReference>
<evidence type="ECO:0000256" key="3">
    <source>
        <dbReference type="ARBA" id="ARBA00022475"/>
    </source>
</evidence>
<comment type="subcellular location">
    <subcellularLocation>
        <location evidence="1 7">Cell membrane</location>
        <topology evidence="1 7">Multi-pass membrane protein</topology>
    </subcellularLocation>
</comment>
<comment type="similarity">
    <text evidence="7">Belongs to the binding-protein-dependent transport system permease family.</text>
</comment>
<dbReference type="PROSITE" id="PS50928">
    <property type="entry name" value="ABC_TM1"/>
    <property type="match status" value="1"/>
</dbReference>
<feature type="domain" description="ABC transmembrane type-1" evidence="8">
    <location>
        <begin position="83"/>
        <end position="295"/>
    </location>
</feature>
<keyword evidence="6 7" id="KW-0472">Membrane</keyword>
<evidence type="ECO:0000256" key="4">
    <source>
        <dbReference type="ARBA" id="ARBA00022692"/>
    </source>
</evidence>
<dbReference type="InterPro" id="IPR035906">
    <property type="entry name" value="MetI-like_sf"/>
</dbReference>
<name>A0A345XIX6_9ACTN</name>
<evidence type="ECO:0000256" key="2">
    <source>
        <dbReference type="ARBA" id="ARBA00022448"/>
    </source>
</evidence>
<feature type="transmembrane region" description="Helical" evidence="7">
    <location>
        <begin position="26"/>
        <end position="48"/>
    </location>
</feature>
<dbReference type="PANTHER" id="PTHR43227">
    <property type="entry name" value="BLL4140 PROTEIN"/>
    <property type="match status" value="1"/>
</dbReference>
<feature type="transmembrane region" description="Helical" evidence="7">
    <location>
        <begin position="274"/>
        <end position="294"/>
    </location>
</feature>
<protein>
    <submittedName>
        <fullName evidence="9">Sugar ABC transporter permease</fullName>
    </submittedName>
</protein>
<dbReference type="Gene3D" id="1.10.3720.10">
    <property type="entry name" value="MetI-like"/>
    <property type="match status" value="1"/>
</dbReference>
<evidence type="ECO:0000256" key="1">
    <source>
        <dbReference type="ARBA" id="ARBA00004651"/>
    </source>
</evidence>
<gene>
    <name evidence="9" type="ORF">DVA86_01955</name>
</gene>
<keyword evidence="3" id="KW-1003">Cell membrane</keyword>
<evidence type="ECO:0000313" key="10">
    <source>
        <dbReference type="Proteomes" id="UP000254425"/>
    </source>
</evidence>
<organism evidence="9 10">
    <name type="scientific">Streptomyces armeniacus</name>
    <dbReference type="NCBI Taxonomy" id="83291"/>
    <lineage>
        <taxon>Bacteria</taxon>
        <taxon>Bacillati</taxon>
        <taxon>Actinomycetota</taxon>
        <taxon>Actinomycetes</taxon>
        <taxon>Kitasatosporales</taxon>
        <taxon>Streptomycetaceae</taxon>
        <taxon>Streptomyces</taxon>
    </lineage>
</organism>
<reference evidence="9 10" key="1">
    <citation type="submission" date="2018-07" db="EMBL/GenBank/DDBJ databases">
        <title>Draft genome of the type strain Streptomyces armeniacus ATCC 15676.</title>
        <authorList>
            <person name="Labana P."/>
            <person name="Gosse J.T."/>
            <person name="Boddy C.N."/>
        </authorList>
    </citation>
    <scope>NUCLEOTIDE SEQUENCE [LARGE SCALE GENOMIC DNA]</scope>
    <source>
        <strain evidence="9 10">ATCC 15676</strain>
    </source>
</reference>
<accession>A0A345XIX6</accession>
<proteinExistence type="inferred from homology"/>
<dbReference type="CDD" id="cd06261">
    <property type="entry name" value="TM_PBP2"/>
    <property type="match status" value="1"/>
</dbReference>
<dbReference type="Pfam" id="PF00528">
    <property type="entry name" value="BPD_transp_1"/>
    <property type="match status" value="1"/>
</dbReference>
<evidence type="ECO:0000256" key="7">
    <source>
        <dbReference type="RuleBase" id="RU363032"/>
    </source>
</evidence>
<evidence type="ECO:0000313" key="9">
    <source>
        <dbReference type="EMBL" id="AXK31592.1"/>
    </source>
</evidence>
<keyword evidence="5 7" id="KW-1133">Transmembrane helix</keyword>
<sequence length="304" mass="33532">MNAVRSAGRPTDRRVPARRPGGSGPLFAAPFLVFFVLFLVVPLLWGLWLSFTDSSLTGRGDAAFAGLGNYTEALTDSRMWESIGNTVVFTLLSTVPLVLFALVMALLVHTGLPGQWLWRLSFFAPYLVPSAVVWQVGVLLYQPDSGMLNTLLQSAGLDAIAWLDDEKYAMWSVVLITVWWTVGFNFLLYLAALQAVPEHLYEAAAIDGAGAWRRLWSITLPQLHRTTALIGVLQILASLKVFDQIFLLTKGGPNGATRPVLEYIYDTGFTGYRLGYAAAMSYVFFALLLVLSVGQFKLFARKEV</sequence>
<dbReference type="AlphaFoldDB" id="A0A345XIX6"/>
<dbReference type="SUPFAM" id="SSF161098">
    <property type="entry name" value="MetI-like"/>
    <property type="match status" value="1"/>
</dbReference>